<proteinExistence type="predicted"/>
<organism evidence="1 2">
    <name type="scientific">Flavivirga algicola</name>
    <dbReference type="NCBI Taxonomy" id="2729136"/>
    <lineage>
        <taxon>Bacteria</taxon>
        <taxon>Pseudomonadati</taxon>
        <taxon>Bacteroidota</taxon>
        <taxon>Flavobacteriia</taxon>
        <taxon>Flavobacteriales</taxon>
        <taxon>Flavobacteriaceae</taxon>
        <taxon>Flavivirga</taxon>
    </lineage>
</organism>
<dbReference type="RefSeq" id="WP_169677294.1">
    <property type="nucleotide sequence ID" value="NZ_JABBHF010000017.1"/>
</dbReference>
<evidence type="ECO:0000313" key="2">
    <source>
        <dbReference type="Proteomes" id="UP000746690"/>
    </source>
</evidence>
<sequence>MKETILVTMFVILSACSSSDDSNKPNDNNSNFLIELTGKATNVIDETIAVDIKGNENIMTLQASLDDFQTTLLDRTITPLGFGSSTTLYFSFDNVGEKTIYIKAINNKGDETLKSFTTNVTRGGAVKINSVKVISFSNINGTWDSEFSNNDVNRLADLLFNLQKPEVGITENTFGFQNWFKSEIKENQGDLTWDVSSENLYLDPQFSLRFSMGDDDGGGIAQDIMLGPPFEREITFQEHIGSKPNTITLKVDDIDLEVQFALEWPN</sequence>
<accession>A0ABX1S237</accession>
<evidence type="ECO:0008006" key="3">
    <source>
        <dbReference type="Google" id="ProtNLM"/>
    </source>
</evidence>
<dbReference type="Proteomes" id="UP000746690">
    <property type="component" value="Unassembled WGS sequence"/>
</dbReference>
<evidence type="ECO:0000313" key="1">
    <source>
        <dbReference type="EMBL" id="NMH89891.1"/>
    </source>
</evidence>
<keyword evidence="2" id="KW-1185">Reference proteome</keyword>
<comment type="caution">
    <text evidence="1">The sequence shown here is derived from an EMBL/GenBank/DDBJ whole genome shotgun (WGS) entry which is preliminary data.</text>
</comment>
<protein>
    <recommendedName>
        <fullName evidence="3">Lipoprotein</fullName>
    </recommendedName>
</protein>
<name>A0ABX1S237_9FLAO</name>
<dbReference type="PROSITE" id="PS51257">
    <property type="entry name" value="PROKAR_LIPOPROTEIN"/>
    <property type="match status" value="1"/>
</dbReference>
<gene>
    <name evidence="1" type="ORF">HHX25_20500</name>
</gene>
<reference evidence="1 2" key="1">
    <citation type="submission" date="2020-04" db="EMBL/GenBank/DDBJ databases">
        <title>A Flavivirga sp. nov.</title>
        <authorList>
            <person name="Sun X."/>
        </authorList>
    </citation>
    <scope>NUCLEOTIDE SEQUENCE [LARGE SCALE GENOMIC DNA]</scope>
    <source>
        <strain evidence="1 2">Y03</strain>
    </source>
</reference>
<dbReference type="EMBL" id="JABBHF010000017">
    <property type="protein sequence ID" value="NMH89891.1"/>
    <property type="molecule type" value="Genomic_DNA"/>
</dbReference>